<dbReference type="EMBL" id="MZGW01000004">
    <property type="protein sequence ID" value="OPJ55513.1"/>
    <property type="molecule type" value="Genomic_DNA"/>
</dbReference>
<keyword evidence="4 8" id="KW-0547">Nucleotide-binding</keyword>
<keyword evidence="7 8" id="KW-0173">Coenzyme A biosynthesis</keyword>
<evidence type="ECO:0000256" key="9">
    <source>
        <dbReference type="NCBIfam" id="TIGR00152"/>
    </source>
</evidence>
<gene>
    <name evidence="8 10" type="primary">coaE</name>
    <name evidence="10" type="ORF">CLOTH_12700</name>
</gene>
<keyword evidence="11" id="KW-1185">Reference proteome</keyword>
<dbReference type="STRING" id="29349.CLOTH_12700"/>
<dbReference type="GO" id="GO:0004140">
    <property type="term" value="F:dephospho-CoA kinase activity"/>
    <property type="evidence" value="ECO:0007669"/>
    <property type="project" value="UniProtKB-UniRule"/>
</dbReference>
<dbReference type="PROSITE" id="PS51219">
    <property type="entry name" value="DPCK"/>
    <property type="match status" value="1"/>
</dbReference>
<evidence type="ECO:0000256" key="4">
    <source>
        <dbReference type="ARBA" id="ARBA00022741"/>
    </source>
</evidence>
<evidence type="ECO:0000313" key="11">
    <source>
        <dbReference type="Proteomes" id="UP000190140"/>
    </source>
</evidence>
<evidence type="ECO:0000256" key="2">
    <source>
        <dbReference type="ARBA" id="ARBA00022490"/>
    </source>
</evidence>
<keyword evidence="3 8" id="KW-0808">Transferase</keyword>
<dbReference type="InterPro" id="IPR001977">
    <property type="entry name" value="Depp_CoAkinase"/>
</dbReference>
<name>A0A1V4I6D4_9FIRM</name>
<dbReference type="Proteomes" id="UP000190140">
    <property type="component" value="Unassembled WGS sequence"/>
</dbReference>
<dbReference type="Gene3D" id="3.40.50.300">
    <property type="entry name" value="P-loop containing nucleotide triphosphate hydrolases"/>
    <property type="match status" value="1"/>
</dbReference>
<comment type="catalytic activity">
    <reaction evidence="8">
        <text>3'-dephospho-CoA + ATP = ADP + CoA + H(+)</text>
        <dbReference type="Rhea" id="RHEA:18245"/>
        <dbReference type="ChEBI" id="CHEBI:15378"/>
        <dbReference type="ChEBI" id="CHEBI:30616"/>
        <dbReference type="ChEBI" id="CHEBI:57287"/>
        <dbReference type="ChEBI" id="CHEBI:57328"/>
        <dbReference type="ChEBI" id="CHEBI:456216"/>
        <dbReference type="EC" id="2.7.1.24"/>
    </reaction>
</comment>
<dbReference type="GO" id="GO:0005524">
    <property type="term" value="F:ATP binding"/>
    <property type="evidence" value="ECO:0007669"/>
    <property type="project" value="UniProtKB-UniRule"/>
</dbReference>
<dbReference type="GO" id="GO:0005737">
    <property type="term" value="C:cytoplasm"/>
    <property type="evidence" value="ECO:0007669"/>
    <property type="project" value="UniProtKB-SubCell"/>
</dbReference>
<dbReference type="AlphaFoldDB" id="A0A1V4I6D4"/>
<dbReference type="UniPathway" id="UPA00241">
    <property type="reaction ID" value="UER00356"/>
</dbReference>
<comment type="pathway">
    <text evidence="8">Cofactor biosynthesis; coenzyme A biosynthesis; CoA from (R)-pantothenate: step 5/5.</text>
</comment>
<dbReference type="OrthoDB" id="9812943at2"/>
<dbReference type="PANTHER" id="PTHR10695">
    <property type="entry name" value="DEPHOSPHO-COA KINASE-RELATED"/>
    <property type="match status" value="1"/>
</dbReference>
<evidence type="ECO:0000313" key="10">
    <source>
        <dbReference type="EMBL" id="OPJ55513.1"/>
    </source>
</evidence>
<dbReference type="PANTHER" id="PTHR10695:SF46">
    <property type="entry name" value="BIFUNCTIONAL COENZYME A SYNTHASE-RELATED"/>
    <property type="match status" value="1"/>
</dbReference>
<dbReference type="HAMAP" id="MF_00376">
    <property type="entry name" value="Dephospho_CoA_kinase"/>
    <property type="match status" value="1"/>
</dbReference>
<evidence type="ECO:0000256" key="3">
    <source>
        <dbReference type="ARBA" id="ARBA00022679"/>
    </source>
</evidence>
<comment type="caution">
    <text evidence="10">The sequence shown here is derived from an EMBL/GenBank/DDBJ whole genome shotgun (WGS) entry which is preliminary data.</text>
</comment>
<keyword evidence="6 8" id="KW-0067">ATP-binding</keyword>
<evidence type="ECO:0000256" key="1">
    <source>
        <dbReference type="ARBA" id="ARBA00009018"/>
    </source>
</evidence>
<evidence type="ECO:0000256" key="6">
    <source>
        <dbReference type="ARBA" id="ARBA00022840"/>
    </source>
</evidence>
<protein>
    <recommendedName>
        <fullName evidence="8 9">Dephospho-CoA kinase</fullName>
        <ecNumber evidence="8 9">2.7.1.24</ecNumber>
    </recommendedName>
    <alternativeName>
        <fullName evidence="8">Dephosphocoenzyme A kinase</fullName>
    </alternativeName>
</protein>
<dbReference type="GO" id="GO:0015937">
    <property type="term" value="P:coenzyme A biosynthetic process"/>
    <property type="evidence" value="ECO:0007669"/>
    <property type="project" value="UniProtKB-UniRule"/>
</dbReference>
<keyword evidence="2 8" id="KW-0963">Cytoplasm</keyword>
<dbReference type="NCBIfam" id="TIGR00152">
    <property type="entry name" value="dephospho-CoA kinase"/>
    <property type="match status" value="1"/>
</dbReference>
<proteinExistence type="inferred from homology"/>
<dbReference type="CDD" id="cd02022">
    <property type="entry name" value="DPCK"/>
    <property type="match status" value="1"/>
</dbReference>
<keyword evidence="5 8" id="KW-0418">Kinase</keyword>
<reference evidence="10 11" key="1">
    <citation type="submission" date="2017-03" db="EMBL/GenBank/DDBJ databases">
        <title>Genome sequence of Clostridium thermoalcaliphilum DSM 7309.</title>
        <authorList>
            <person name="Poehlein A."/>
            <person name="Daniel R."/>
        </authorList>
    </citation>
    <scope>NUCLEOTIDE SEQUENCE [LARGE SCALE GENOMIC DNA]</scope>
    <source>
        <strain evidence="10 11">DSM 7309</strain>
    </source>
</reference>
<feature type="binding site" evidence="8">
    <location>
        <begin position="11"/>
        <end position="16"/>
    </location>
    <ligand>
        <name>ATP</name>
        <dbReference type="ChEBI" id="CHEBI:30616"/>
    </ligand>
</feature>
<organism evidence="10 11">
    <name type="scientific">Alkalithermobacter paradoxus</name>
    <dbReference type="NCBI Taxonomy" id="29349"/>
    <lineage>
        <taxon>Bacteria</taxon>
        <taxon>Bacillati</taxon>
        <taxon>Bacillota</taxon>
        <taxon>Clostridia</taxon>
        <taxon>Peptostreptococcales</taxon>
        <taxon>Tepidibacteraceae</taxon>
        <taxon>Alkalithermobacter</taxon>
    </lineage>
</organism>
<evidence type="ECO:0000256" key="8">
    <source>
        <dbReference type="HAMAP-Rule" id="MF_00376"/>
    </source>
</evidence>
<accession>A0A1V4I6D4</accession>
<dbReference type="SUPFAM" id="SSF52540">
    <property type="entry name" value="P-loop containing nucleoside triphosphate hydrolases"/>
    <property type="match status" value="1"/>
</dbReference>
<evidence type="ECO:0000256" key="5">
    <source>
        <dbReference type="ARBA" id="ARBA00022777"/>
    </source>
</evidence>
<comment type="function">
    <text evidence="8">Catalyzes the phosphorylation of the 3'-hydroxyl group of dephosphocoenzyme A to form coenzyme A.</text>
</comment>
<dbReference type="FunFam" id="3.40.50.300:FF:000991">
    <property type="entry name" value="Dephospho-CoA kinase"/>
    <property type="match status" value="1"/>
</dbReference>
<dbReference type="EC" id="2.7.1.24" evidence="8 9"/>
<dbReference type="Pfam" id="PF01121">
    <property type="entry name" value="CoaE"/>
    <property type="match status" value="1"/>
</dbReference>
<dbReference type="InterPro" id="IPR027417">
    <property type="entry name" value="P-loop_NTPase"/>
</dbReference>
<comment type="subcellular location">
    <subcellularLocation>
        <location evidence="8">Cytoplasm</location>
    </subcellularLocation>
</comment>
<dbReference type="RefSeq" id="WP_079412255.1">
    <property type="nucleotide sequence ID" value="NZ_MZGW01000004.1"/>
</dbReference>
<sequence>MKIIGLTGSIGSGKSTVSDILIKKGFKIVDADKISRKILDKNSVAFIEVVEHFGEEILQDDGNIDRKKLGSIVFSDDEKLKKLNSITHPKIEQNIKSEIENYKNKGVDIVFLDAPLLIEANLTGMVDLVLLIICSYEVQIQRIINRDNITKEEAIKRINSQMSVEDKKKYADYIIDNSYTLDKLNSDVDMFLKYLEGVERIDKA</sequence>
<comment type="similarity">
    <text evidence="1 8">Belongs to the CoaE family.</text>
</comment>
<evidence type="ECO:0000256" key="7">
    <source>
        <dbReference type="ARBA" id="ARBA00022993"/>
    </source>
</evidence>